<evidence type="ECO:0000313" key="2">
    <source>
        <dbReference type="Proteomes" id="UP000789833"/>
    </source>
</evidence>
<evidence type="ECO:0000313" key="1">
    <source>
        <dbReference type="EMBL" id="CAG9620496.1"/>
    </source>
</evidence>
<keyword evidence="2" id="KW-1185">Reference proteome</keyword>
<evidence type="ECO:0008006" key="3">
    <source>
        <dbReference type="Google" id="ProtNLM"/>
    </source>
</evidence>
<proteinExistence type="predicted"/>
<dbReference type="EMBL" id="CAKJTJ010000005">
    <property type="protein sequence ID" value="CAG9620496.1"/>
    <property type="molecule type" value="Genomic_DNA"/>
</dbReference>
<dbReference type="RefSeq" id="WP_230500421.1">
    <property type="nucleotide sequence ID" value="NZ_CAKJTJ010000005.1"/>
</dbReference>
<organism evidence="1 2">
    <name type="scientific">Sutcliffiella rhizosphaerae</name>
    <dbReference type="NCBI Taxonomy" id="2880967"/>
    <lineage>
        <taxon>Bacteria</taxon>
        <taxon>Bacillati</taxon>
        <taxon>Bacillota</taxon>
        <taxon>Bacilli</taxon>
        <taxon>Bacillales</taxon>
        <taxon>Bacillaceae</taxon>
        <taxon>Sutcliffiella</taxon>
    </lineage>
</organism>
<dbReference type="Proteomes" id="UP000789833">
    <property type="component" value="Unassembled WGS sequence"/>
</dbReference>
<dbReference type="InterPro" id="IPR021617">
    <property type="entry name" value="DUF3231"/>
</dbReference>
<reference evidence="1 2" key="1">
    <citation type="submission" date="2021-10" db="EMBL/GenBank/DDBJ databases">
        <authorList>
            <person name="Criscuolo A."/>
        </authorList>
    </citation>
    <scope>NUCLEOTIDE SEQUENCE [LARGE SCALE GENOMIC DNA]</scope>
    <source>
        <strain evidence="2">CIP 111883</strain>
    </source>
</reference>
<comment type="caution">
    <text evidence="1">The sequence shown here is derived from an EMBL/GenBank/DDBJ whole genome shotgun (WGS) entry which is preliminary data.</text>
</comment>
<dbReference type="Gene3D" id="1.20.1260.10">
    <property type="match status" value="2"/>
</dbReference>
<sequence>MAINHEHIRLTSAEIGHLWSSYMFETSVHHMFSYFLVHVEDPDVKQYVEQCFHVSKKHIHKYIDIFEKENFPIPRGITSKDINLNAPRLFSDVFYLHYIDGMTKFALNGYALAVSEVTRKDVRFLFNENLDDLQEVTEIGKKILLAKGLYSRPPYISTPKAAEFVKNGHFFAGFTNKKRSLTVFEMNQLFQNVRSNALGKALLKGFIQVTKDKVLSEYFVKGKLIANKYVTVFSTILLEEDCNVPSTYGSEVLESNISPFSERLMLNHVAHLISYGVTNYGMSIAMSPRKDLVLTYMRIVGEVMNYAGDGAKLLVKYGWLEQPPTKKSH</sequence>
<accession>A0ABM8YKW7</accession>
<dbReference type="Pfam" id="PF11553">
    <property type="entry name" value="DUF3231"/>
    <property type="match status" value="2"/>
</dbReference>
<dbReference type="InterPro" id="IPR012347">
    <property type="entry name" value="Ferritin-like"/>
</dbReference>
<protein>
    <recommendedName>
        <fullName evidence="3">DUF3231 family protein</fullName>
    </recommendedName>
</protein>
<gene>
    <name evidence="1" type="ORF">BACCIP111883_01265</name>
</gene>
<name>A0ABM8YKW7_9BACI</name>